<dbReference type="SUPFAM" id="SSF50341">
    <property type="entry name" value="CheW-like"/>
    <property type="match status" value="1"/>
</dbReference>
<dbReference type="GO" id="GO:0007165">
    <property type="term" value="P:signal transduction"/>
    <property type="evidence" value="ECO:0007669"/>
    <property type="project" value="InterPro"/>
</dbReference>
<dbReference type="KEGG" id="emx:FKV68_31925"/>
<keyword evidence="4" id="KW-1185">Reference proteome</keyword>
<dbReference type="InterPro" id="IPR036061">
    <property type="entry name" value="CheW-like_dom_sf"/>
</dbReference>
<dbReference type="PANTHER" id="PTHR22617">
    <property type="entry name" value="CHEMOTAXIS SENSOR HISTIDINE KINASE-RELATED"/>
    <property type="match status" value="1"/>
</dbReference>
<dbReference type="InterPro" id="IPR002545">
    <property type="entry name" value="CheW-lke_dom"/>
</dbReference>
<dbReference type="Pfam" id="PF01584">
    <property type="entry name" value="CheW"/>
    <property type="match status" value="1"/>
</dbReference>
<protein>
    <submittedName>
        <fullName evidence="3">Purine-binding chemotaxis protein CheW</fullName>
    </submittedName>
</protein>
<geneLocation type="plasmid" evidence="4">
    <name>pemeittgr7c</name>
</geneLocation>
<dbReference type="Proteomes" id="UP000510721">
    <property type="component" value="Plasmid pEmeITTGR7c"/>
</dbReference>
<accession>A0A859QT78</accession>
<evidence type="ECO:0000313" key="4">
    <source>
        <dbReference type="Proteomes" id="UP000510721"/>
    </source>
</evidence>
<feature type="coiled-coil region" evidence="1">
    <location>
        <begin position="18"/>
        <end position="45"/>
    </location>
</feature>
<dbReference type="AlphaFoldDB" id="A0A859QT78"/>
<proteinExistence type="predicted"/>
<name>A0A859QT78_9HYPH</name>
<evidence type="ECO:0000256" key="1">
    <source>
        <dbReference type="SAM" id="Coils"/>
    </source>
</evidence>
<evidence type="ECO:0000313" key="3">
    <source>
        <dbReference type="EMBL" id="QLL65880.1"/>
    </source>
</evidence>
<dbReference type="EMBL" id="CP041241">
    <property type="protein sequence ID" value="QLL65880.1"/>
    <property type="molecule type" value="Genomic_DNA"/>
</dbReference>
<evidence type="ECO:0000259" key="2">
    <source>
        <dbReference type="PROSITE" id="PS50851"/>
    </source>
</evidence>
<feature type="domain" description="CheW-like" evidence="2">
    <location>
        <begin position="62"/>
        <end position="211"/>
    </location>
</feature>
<reference evidence="3 4" key="1">
    <citation type="submission" date="2019-06" db="EMBL/GenBank/DDBJ databases">
        <title>Complete genome sequence of Ensifer mexicanus ITTG R7 isolated from nodules of Acacia angustissima (Mill.) Kuntze.</title>
        <authorList>
            <person name="Rincon-Rosales R."/>
            <person name="Rogel M.A."/>
            <person name="Guerrero G."/>
            <person name="Rincon-Molina C.I."/>
            <person name="Lopez-Lopez A."/>
            <person name="Martinez-Romero E."/>
        </authorList>
    </citation>
    <scope>NUCLEOTIDE SEQUENCE [LARGE SCALE GENOMIC DNA]</scope>
    <source>
        <strain evidence="3 4">ITTG R7</strain>
        <plasmid evidence="4">pemeittgr7c</plasmid>
    </source>
</reference>
<dbReference type="GO" id="GO:0006935">
    <property type="term" value="P:chemotaxis"/>
    <property type="evidence" value="ECO:0007669"/>
    <property type="project" value="InterPro"/>
</dbReference>
<dbReference type="Gene3D" id="2.40.50.180">
    <property type="entry name" value="CheA-289, Domain 4"/>
    <property type="match status" value="1"/>
</dbReference>
<dbReference type="GO" id="GO:0005829">
    <property type="term" value="C:cytosol"/>
    <property type="evidence" value="ECO:0007669"/>
    <property type="project" value="TreeGrafter"/>
</dbReference>
<gene>
    <name evidence="3" type="ORF">FKV68_31925</name>
</gene>
<dbReference type="PANTHER" id="PTHR22617:SF23">
    <property type="entry name" value="CHEMOTAXIS PROTEIN CHEW"/>
    <property type="match status" value="1"/>
</dbReference>
<organism evidence="3 4">
    <name type="scientific">Sinorhizobium mexicanum</name>
    <dbReference type="NCBI Taxonomy" id="375549"/>
    <lineage>
        <taxon>Bacteria</taxon>
        <taxon>Pseudomonadati</taxon>
        <taxon>Pseudomonadota</taxon>
        <taxon>Alphaproteobacteria</taxon>
        <taxon>Hyphomicrobiales</taxon>
        <taxon>Rhizobiaceae</taxon>
        <taxon>Sinorhizobium/Ensifer group</taxon>
        <taxon>Sinorhizobium</taxon>
    </lineage>
</organism>
<dbReference type="SMART" id="SM00260">
    <property type="entry name" value="CheW"/>
    <property type="match status" value="1"/>
</dbReference>
<dbReference type="InterPro" id="IPR039315">
    <property type="entry name" value="CheW"/>
</dbReference>
<sequence length="222" mass="24319">MTTSSRPVARPVDWTAVRRRMAAAIEQTEALLETAQRDARPLDEQTSQSADDAFAGLSDEQAVGLVTFMLSDREFALEIRYVCEIVSKARVSPLPGMPPHACGVYDLRGHLLPVFDLCGLLELTRRAGAVNGWAIVCGRTQPEFLILSEAAPAILMLPPEKIGTAMPGPGNKAWYRGRTQAGTVILDGHILLNDRQFFLEDEQTIASDQAERTDIHESSTSE</sequence>
<dbReference type="PROSITE" id="PS50851">
    <property type="entry name" value="CHEW"/>
    <property type="match status" value="1"/>
</dbReference>
<keyword evidence="1" id="KW-0175">Coiled coil</keyword>
<dbReference type="RefSeq" id="WP_180942775.1">
    <property type="nucleotide sequence ID" value="NZ_CP041241.1"/>
</dbReference>
<keyword evidence="3" id="KW-0614">Plasmid</keyword>
<dbReference type="Gene3D" id="2.30.30.40">
    <property type="entry name" value="SH3 Domains"/>
    <property type="match status" value="1"/>
</dbReference>